<protein>
    <submittedName>
        <fullName evidence="2">TIR domain-containing protein</fullName>
    </submittedName>
</protein>
<comment type="caution">
    <text evidence="2">The sequence shown here is derived from an EMBL/GenBank/DDBJ whole genome shotgun (WGS) entry which is preliminary data.</text>
</comment>
<dbReference type="AlphaFoldDB" id="A0A318KZ51"/>
<accession>A0A318KZ51</accession>
<dbReference type="PROSITE" id="PS50104">
    <property type="entry name" value="TIR"/>
    <property type="match status" value="1"/>
</dbReference>
<feature type="domain" description="TIR" evidence="1">
    <location>
        <begin position="8"/>
        <end position="139"/>
    </location>
</feature>
<dbReference type="OrthoDB" id="9810385at2"/>
<reference evidence="2 3" key="1">
    <citation type="submission" date="2018-05" db="EMBL/GenBank/DDBJ databases">
        <title>Genomic Encyclopedia of Type Strains, Phase IV (KMG-IV): sequencing the most valuable type-strain genomes for metagenomic binning, comparative biology and taxonomic classification.</title>
        <authorList>
            <person name="Goeker M."/>
        </authorList>
    </citation>
    <scope>NUCLEOTIDE SEQUENCE [LARGE SCALE GENOMIC DNA]</scope>
    <source>
        <strain evidence="2 3">DSM 29661</strain>
    </source>
</reference>
<dbReference type="Pfam" id="PF13676">
    <property type="entry name" value="TIR_2"/>
    <property type="match status" value="1"/>
</dbReference>
<dbReference type="GO" id="GO:0007165">
    <property type="term" value="P:signal transduction"/>
    <property type="evidence" value="ECO:0007669"/>
    <property type="project" value="InterPro"/>
</dbReference>
<sequence>MKQAYSPEWHDVFLSHTRADREQAEQLAEQLRTAGLSVYLDVDDEALSRLHGRELAERLKNILSRSRLLLFVFSARSTESRWMPWELGLAHGVVGRVLLWPLNAAAGRAAARQEYLKLYEQVNATHPLEDVLARVYSARDAAVAPAHEHAAAALGEITGQQGLALAQPAHAWEFGWRGPWQLYMAWWQALWGTGSRAKVPHE</sequence>
<gene>
    <name evidence="2" type="ORF">DFR34_101101</name>
</gene>
<dbReference type="InterPro" id="IPR000157">
    <property type="entry name" value="TIR_dom"/>
</dbReference>
<dbReference type="RefSeq" id="WP_110389196.1">
    <property type="nucleotide sequence ID" value="NZ_QJKI01000001.1"/>
</dbReference>
<keyword evidence="3" id="KW-1185">Reference proteome</keyword>
<dbReference type="InterPro" id="IPR035897">
    <property type="entry name" value="Toll_tir_struct_dom_sf"/>
</dbReference>
<dbReference type="EMBL" id="QJKI01000001">
    <property type="protein sequence ID" value="PXX81872.1"/>
    <property type="molecule type" value="Genomic_DNA"/>
</dbReference>
<dbReference type="SUPFAM" id="SSF52200">
    <property type="entry name" value="Toll/Interleukin receptor TIR domain"/>
    <property type="match status" value="1"/>
</dbReference>
<dbReference type="Proteomes" id="UP000247555">
    <property type="component" value="Unassembled WGS sequence"/>
</dbReference>
<evidence type="ECO:0000259" key="1">
    <source>
        <dbReference type="PROSITE" id="PS50104"/>
    </source>
</evidence>
<evidence type="ECO:0000313" key="2">
    <source>
        <dbReference type="EMBL" id="PXX81872.1"/>
    </source>
</evidence>
<name>A0A318KZ51_9NEIS</name>
<dbReference type="Gene3D" id="3.40.50.10140">
    <property type="entry name" value="Toll/interleukin-1 receptor homology (TIR) domain"/>
    <property type="match status" value="1"/>
</dbReference>
<organism evidence="2 3">
    <name type="scientific">Rivihabitans pingtungensis</name>
    <dbReference type="NCBI Taxonomy" id="1054498"/>
    <lineage>
        <taxon>Bacteria</taxon>
        <taxon>Pseudomonadati</taxon>
        <taxon>Pseudomonadota</taxon>
        <taxon>Betaproteobacteria</taxon>
        <taxon>Neisseriales</taxon>
        <taxon>Aquaspirillaceae</taxon>
        <taxon>Rivihabitans</taxon>
    </lineage>
</organism>
<evidence type="ECO:0000313" key="3">
    <source>
        <dbReference type="Proteomes" id="UP000247555"/>
    </source>
</evidence>
<proteinExistence type="predicted"/>